<dbReference type="EMBL" id="LJHD01000257">
    <property type="protein sequence ID" value="ONI39609.1"/>
    <property type="molecule type" value="Genomic_DNA"/>
</dbReference>
<comment type="caution">
    <text evidence="1">The sequence shown here is derived from an EMBL/GenBank/DDBJ whole genome shotgun (WGS) entry which is preliminary data.</text>
</comment>
<evidence type="ECO:0000313" key="1">
    <source>
        <dbReference type="EMBL" id="ONI39609.1"/>
    </source>
</evidence>
<accession>A0ACC8XB12</accession>
<name>A0ACC8XB12_9FIRM</name>
<sequence>DEKTLKANRAKEKEAFFICKEKIFKHKLNMKLIEAEYLFDGNKLLFYFTSEDRIDFRDLVKELASIFRTRIELRQIGVRDETKMCGGIGICGRKLCCSTFLENFHPVSIKMAKDQNLSLNPVKISGICGRLMCCLKYEEDCYVEIREKLPDIGDIVLTPDGKGEVLAVNVLREQIKVAVKMKDKDEKEAIFYNSSDIKIKKKCNKHCSERHDNIV</sequence>
<proteinExistence type="predicted"/>
<organism evidence="1 2">
    <name type="scientific">Candidatus Epulonipiscium fishelsonii</name>
    <dbReference type="NCBI Taxonomy" id="77094"/>
    <lineage>
        <taxon>Bacteria</taxon>
        <taxon>Bacillati</taxon>
        <taxon>Bacillota</taxon>
        <taxon>Clostridia</taxon>
        <taxon>Lachnospirales</taxon>
        <taxon>Lachnospiraceae</taxon>
        <taxon>Candidatus Epulonipiscium</taxon>
    </lineage>
</organism>
<dbReference type="Proteomes" id="UP000188637">
    <property type="component" value="Unassembled WGS sequence"/>
</dbReference>
<feature type="non-terminal residue" evidence="1">
    <location>
        <position position="1"/>
    </location>
</feature>
<reference evidence="1" key="1">
    <citation type="submission" date="2016-08" db="EMBL/GenBank/DDBJ databases">
        <authorList>
            <person name="Ngugi D.K."/>
            <person name="Miyake S."/>
            <person name="Stingl U."/>
        </authorList>
    </citation>
    <scope>NUCLEOTIDE SEQUENCE</scope>
    <source>
        <strain evidence="1">SCG-D08WGA-EpuloA1</strain>
    </source>
</reference>
<protein>
    <submittedName>
        <fullName evidence="1">Stage 0 sporulation protein</fullName>
    </submittedName>
</protein>
<evidence type="ECO:0000313" key="2">
    <source>
        <dbReference type="Proteomes" id="UP000188637"/>
    </source>
</evidence>
<keyword evidence="2" id="KW-1185">Reference proteome</keyword>
<gene>
    <name evidence="1" type="ORF">AN640_01720</name>
</gene>